<accession>F0WV23</accession>
<organism evidence="1">
    <name type="scientific">Albugo laibachii Nc14</name>
    <dbReference type="NCBI Taxonomy" id="890382"/>
    <lineage>
        <taxon>Eukaryota</taxon>
        <taxon>Sar</taxon>
        <taxon>Stramenopiles</taxon>
        <taxon>Oomycota</taxon>
        <taxon>Peronosporomycetes</taxon>
        <taxon>Albuginales</taxon>
        <taxon>Albuginaceae</taxon>
        <taxon>Albugo</taxon>
    </lineage>
</organism>
<sequence>MKIAFVNYSPLLRPVFFEQAEVHLFNWQEKGKANGVKDIHSVIVKPLAHESHKGKWQCSNRAGCLD</sequence>
<reference evidence="1" key="1">
    <citation type="journal article" date="2011" name="PLoS Biol.">
        <title>Gene gain and loss during evolution of obligate parasitism in the white rust pathogen of Arabidopsis thaliana.</title>
        <authorList>
            <person name="Kemen E."/>
            <person name="Gardiner A."/>
            <person name="Schultz-Larsen T."/>
            <person name="Kemen A.C."/>
            <person name="Balmuth A.L."/>
            <person name="Robert-Seilaniantz A."/>
            <person name="Bailey K."/>
            <person name="Holub E."/>
            <person name="Studholme D.J."/>
            <person name="Maclean D."/>
            <person name="Jones J.D."/>
        </authorList>
    </citation>
    <scope>NUCLEOTIDE SEQUENCE</scope>
</reference>
<protein>
    <submittedName>
        <fullName evidence="1">AlNc14C285G10169 protein</fullName>
    </submittedName>
</protein>
<evidence type="ECO:0000313" key="1">
    <source>
        <dbReference type="EMBL" id="CCA25260.1"/>
    </source>
</evidence>
<gene>
    <name evidence="1" type="primary">AlNc14C285G10169</name>
    <name evidence="1" type="ORF">ALNC14_114040</name>
</gene>
<dbReference type="AlphaFoldDB" id="F0WV23"/>
<dbReference type="EMBL" id="FR824330">
    <property type="protein sequence ID" value="CCA25260.1"/>
    <property type="molecule type" value="Genomic_DNA"/>
</dbReference>
<name>F0WV23_9STRA</name>
<reference evidence="1" key="2">
    <citation type="submission" date="2011-02" db="EMBL/GenBank/DDBJ databases">
        <authorList>
            <person name="MacLean D."/>
        </authorList>
    </citation>
    <scope>NUCLEOTIDE SEQUENCE</scope>
</reference>
<dbReference type="HOGENOM" id="CLU_2836549_0_0_1"/>
<proteinExistence type="predicted"/>